<organism evidence="1 2">
    <name type="scientific">Sulfitobacter porphyrae</name>
    <dbReference type="NCBI Taxonomy" id="1246864"/>
    <lineage>
        <taxon>Bacteria</taxon>
        <taxon>Pseudomonadati</taxon>
        <taxon>Pseudomonadota</taxon>
        <taxon>Alphaproteobacteria</taxon>
        <taxon>Rhodobacterales</taxon>
        <taxon>Roseobacteraceae</taxon>
        <taxon>Sulfitobacter</taxon>
    </lineage>
</organism>
<proteinExistence type="predicted"/>
<dbReference type="EMBL" id="JBHSWG010000001">
    <property type="protein sequence ID" value="MFC6760470.1"/>
    <property type="molecule type" value="Genomic_DNA"/>
</dbReference>
<sequence>MRDGDGLSGVAIGERLGMGRGSVSRIINSIYRAELPCQCMKPENKNGGLPRGWWK</sequence>
<accession>A0ABW2B433</accession>
<evidence type="ECO:0000313" key="2">
    <source>
        <dbReference type="Proteomes" id="UP001596353"/>
    </source>
</evidence>
<evidence type="ECO:0000313" key="1">
    <source>
        <dbReference type="EMBL" id="MFC6760470.1"/>
    </source>
</evidence>
<gene>
    <name evidence="1" type="ORF">ACFQFQ_14735</name>
</gene>
<comment type="caution">
    <text evidence="1">The sequence shown here is derived from an EMBL/GenBank/DDBJ whole genome shotgun (WGS) entry which is preliminary data.</text>
</comment>
<keyword evidence="2" id="KW-1185">Reference proteome</keyword>
<dbReference type="Proteomes" id="UP001596353">
    <property type="component" value="Unassembled WGS sequence"/>
</dbReference>
<reference evidence="2" key="1">
    <citation type="journal article" date="2019" name="Int. J. Syst. Evol. Microbiol.">
        <title>The Global Catalogue of Microorganisms (GCM) 10K type strain sequencing project: providing services to taxonomists for standard genome sequencing and annotation.</title>
        <authorList>
            <consortium name="The Broad Institute Genomics Platform"/>
            <consortium name="The Broad Institute Genome Sequencing Center for Infectious Disease"/>
            <person name="Wu L."/>
            <person name="Ma J."/>
        </authorList>
    </citation>
    <scope>NUCLEOTIDE SEQUENCE [LARGE SCALE GENOMIC DNA]</scope>
    <source>
        <strain evidence="2">CCUG 66188</strain>
    </source>
</reference>
<protein>
    <submittedName>
        <fullName evidence="1">MarR family transcriptional regulator</fullName>
    </submittedName>
</protein>
<name>A0ABW2B433_9RHOB</name>